<feature type="region of interest" description="Disordered" evidence="12">
    <location>
        <begin position="252"/>
        <end position="281"/>
    </location>
</feature>
<feature type="region of interest" description="Disordered" evidence="12">
    <location>
        <begin position="343"/>
        <end position="484"/>
    </location>
</feature>
<feature type="compositionally biased region" description="Basic residues" evidence="12">
    <location>
        <begin position="659"/>
        <end position="668"/>
    </location>
</feature>
<dbReference type="OrthoDB" id="3437960at2759"/>
<dbReference type="PANTHER" id="PTHR45718">
    <property type="entry name" value="TRANSCRIPTIONAL ACTIVATOR CUBITUS INTERRUPTUS"/>
    <property type="match status" value="1"/>
</dbReference>
<evidence type="ECO:0000256" key="5">
    <source>
        <dbReference type="ARBA" id="ARBA00022771"/>
    </source>
</evidence>
<dbReference type="SMART" id="SM00355">
    <property type="entry name" value="ZnF_C2H2"/>
    <property type="match status" value="8"/>
</dbReference>
<feature type="domain" description="C2H2-type" evidence="13">
    <location>
        <begin position="554"/>
        <end position="581"/>
    </location>
</feature>
<dbReference type="InterPro" id="IPR036236">
    <property type="entry name" value="Znf_C2H2_sf"/>
</dbReference>
<feature type="compositionally biased region" description="Low complexity" evidence="12">
    <location>
        <begin position="177"/>
        <end position="187"/>
    </location>
</feature>
<feature type="domain" description="C2H2-type" evidence="13">
    <location>
        <begin position="640"/>
        <end position="669"/>
    </location>
</feature>
<evidence type="ECO:0000256" key="8">
    <source>
        <dbReference type="ARBA" id="ARBA00023125"/>
    </source>
</evidence>
<evidence type="ECO:0000256" key="1">
    <source>
        <dbReference type="ARBA" id="ARBA00004123"/>
    </source>
</evidence>
<evidence type="ECO:0000256" key="6">
    <source>
        <dbReference type="ARBA" id="ARBA00022833"/>
    </source>
</evidence>
<proteinExistence type="inferred from homology"/>
<dbReference type="AlphaFoldDB" id="A0A9P5YZA5"/>
<evidence type="ECO:0000256" key="3">
    <source>
        <dbReference type="ARBA" id="ARBA00022723"/>
    </source>
</evidence>
<comment type="subcellular location">
    <subcellularLocation>
        <location evidence="1">Nucleus</location>
    </subcellularLocation>
</comment>
<evidence type="ECO:0000313" key="15">
    <source>
        <dbReference type="Proteomes" id="UP000807469"/>
    </source>
</evidence>
<dbReference type="Gene3D" id="3.30.160.60">
    <property type="entry name" value="Classic Zinc Finger"/>
    <property type="match status" value="7"/>
</dbReference>
<evidence type="ECO:0000256" key="2">
    <source>
        <dbReference type="ARBA" id="ARBA00010831"/>
    </source>
</evidence>
<dbReference type="FunFam" id="3.30.160.60:FF:000032">
    <property type="entry name" value="Krueppel-like factor 4"/>
    <property type="match status" value="1"/>
</dbReference>
<dbReference type="GO" id="GO:0000981">
    <property type="term" value="F:DNA-binding transcription factor activity, RNA polymerase II-specific"/>
    <property type="evidence" value="ECO:0007669"/>
    <property type="project" value="UniProtKB-ARBA"/>
</dbReference>
<feature type="domain" description="C2H2-type" evidence="13">
    <location>
        <begin position="612"/>
        <end position="639"/>
    </location>
</feature>
<dbReference type="GO" id="GO:0005634">
    <property type="term" value="C:nucleus"/>
    <property type="evidence" value="ECO:0007669"/>
    <property type="project" value="UniProtKB-SubCell"/>
</dbReference>
<keyword evidence="6" id="KW-0862">Zinc</keyword>
<dbReference type="InterPro" id="IPR013087">
    <property type="entry name" value="Znf_C2H2_type"/>
</dbReference>
<evidence type="ECO:0000256" key="12">
    <source>
        <dbReference type="SAM" id="MobiDB-lite"/>
    </source>
</evidence>
<evidence type="ECO:0000256" key="10">
    <source>
        <dbReference type="ARBA" id="ARBA00023242"/>
    </source>
</evidence>
<sequence>MASSARLQYKSFPPSSMAQLQAPCADCSTSTRGHAGAPDGSFNDVTMDRHTVNVHHAPGDQLTAQCTDQCVVIACSNPNHPESICARTGPHTQCDFVCDEGVDCADCHGFDAFLQCCDDYHPYGNGAKTPPATTSSAWEVAFAQWCAECSEPVPPLVSVASAPARDTGKTIDGSGAQLSSSKSYQQQLHHHHQQSMSSSGSAEDHLSTRSPTPSAASPPHAFTCMWAACNASFNSLSELVGHVNLDHLAHSSAASSTPSSSSLGTPSGSFTNTLQSDGNNTHRNEISPISCLWDNCDSSYFASSDNSFELLANHLFSEHLHLDADLGMGSLTAPQAQNMYEQQFQRELERQQSQSQSQSQSQAQPQRLQHGQQQHLQQQQHQHTHHPNSNHHHHSHPHQHQQQHDLGNRYEAQMHAQVQQQLAGPSSHPDTTAQSFSQITQPEHTHIHPHSHTQNSLQSQSQNPLQTQAQNTQDQHEPCPSSAPHTHECRWKGCGATFESCDALTTHIGEVHIGSGKARYECFWEDCVRNGDAGFQSKQKISRHVQSHTGHRPFQCLICHQNFSEAATLQQHMRRHTQEKPYVCDHPGCGKSFAITGALTIHKRTHNGEKPFKCSYCDRGFAESSNLSKHLRTHTGARPYVCGEPGCGKAFARPDQLNRHKSVHKKQARGIGGRSMIEA</sequence>
<gene>
    <name evidence="14" type="ORF">BDN70DRAFT_880209</name>
</gene>
<evidence type="ECO:0000259" key="13">
    <source>
        <dbReference type="PROSITE" id="PS50157"/>
    </source>
</evidence>
<organism evidence="14 15">
    <name type="scientific">Pholiota conissans</name>
    <dbReference type="NCBI Taxonomy" id="109636"/>
    <lineage>
        <taxon>Eukaryota</taxon>
        <taxon>Fungi</taxon>
        <taxon>Dikarya</taxon>
        <taxon>Basidiomycota</taxon>
        <taxon>Agaricomycotina</taxon>
        <taxon>Agaricomycetes</taxon>
        <taxon>Agaricomycetidae</taxon>
        <taxon>Agaricales</taxon>
        <taxon>Agaricineae</taxon>
        <taxon>Strophariaceae</taxon>
        <taxon>Pholiota</taxon>
    </lineage>
</organism>
<evidence type="ECO:0000256" key="9">
    <source>
        <dbReference type="ARBA" id="ARBA00023163"/>
    </source>
</evidence>
<keyword evidence="9" id="KW-0804">Transcription</keyword>
<dbReference type="FunFam" id="3.30.160.60:FF:000072">
    <property type="entry name" value="zinc finger protein 143 isoform X1"/>
    <property type="match status" value="1"/>
</dbReference>
<dbReference type="Proteomes" id="UP000807469">
    <property type="component" value="Unassembled WGS sequence"/>
</dbReference>
<keyword evidence="3" id="KW-0479">Metal-binding</keyword>
<dbReference type="EMBL" id="MU155239">
    <property type="protein sequence ID" value="KAF9478249.1"/>
    <property type="molecule type" value="Genomic_DNA"/>
</dbReference>
<feature type="compositionally biased region" description="Low complexity" evidence="12">
    <location>
        <begin position="351"/>
        <end position="381"/>
    </location>
</feature>
<dbReference type="Pfam" id="PF00096">
    <property type="entry name" value="zf-C2H2"/>
    <property type="match status" value="3"/>
</dbReference>
<evidence type="ECO:0000256" key="4">
    <source>
        <dbReference type="ARBA" id="ARBA00022737"/>
    </source>
</evidence>
<dbReference type="GO" id="GO:0008270">
    <property type="term" value="F:zinc ion binding"/>
    <property type="evidence" value="ECO:0007669"/>
    <property type="project" value="UniProtKB-KW"/>
</dbReference>
<dbReference type="GO" id="GO:0000978">
    <property type="term" value="F:RNA polymerase II cis-regulatory region sequence-specific DNA binding"/>
    <property type="evidence" value="ECO:0007669"/>
    <property type="project" value="TreeGrafter"/>
</dbReference>
<protein>
    <recommendedName>
        <fullName evidence="13">C2H2-type domain-containing protein</fullName>
    </recommendedName>
</protein>
<dbReference type="PANTHER" id="PTHR45718:SF8">
    <property type="entry name" value="GLIS FAMILY ZINC FINGER 2"/>
    <property type="match status" value="1"/>
</dbReference>
<dbReference type="Pfam" id="PF13894">
    <property type="entry name" value="zf-C2H2_4"/>
    <property type="match status" value="1"/>
</dbReference>
<dbReference type="SUPFAM" id="SSF57667">
    <property type="entry name" value="beta-beta-alpha zinc fingers"/>
    <property type="match status" value="5"/>
</dbReference>
<dbReference type="InterPro" id="IPR043359">
    <property type="entry name" value="GLI-like"/>
</dbReference>
<feature type="domain" description="C2H2-type" evidence="13">
    <location>
        <begin position="582"/>
        <end position="611"/>
    </location>
</feature>
<dbReference type="PROSITE" id="PS00028">
    <property type="entry name" value="ZINC_FINGER_C2H2_1"/>
    <property type="match status" value="6"/>
</dbReference>
<evidence type="ECO:0000313" key="14">
    <source>
        <dbReference type="EMBL" id="KAF9478249.1"/>
    </source>
</evidence>
<feature type="compositionally biased region" description="Polar residues" evidence="12">
    <location>
        <begin position="270"/>
        <end position="279"/>
    </location>
</feature>
<feature type="compositionally biased region" description="Low complexity" evidence="12">
    <location>
        <begin position="452"/>
        <end position="470"/>
    </location>
</feature>
<feature type="region of interest" description="Disordered" evidence="12">
    <location>
        <begin position="658"/>
        <end position="679"/>
    </location>
</feature>
<dbReference type="FunFam" id="3.30.160.60:FF:000325">
    <property type="entry name" value="ZFP90 zinc finger protein"/>
    <property type="match status" value="1"/>
</dbReference>
<keyword evidence="10" id="KW-0539">Nucleus</keyword>
<feature type="domain" description="C2H2-type" evidence="13">
    <location>
        <begin position="487"/>
        <end position="517"/>
    </location>
</feature>
<keyword evidence="5 11" id="KW-0863">Zinc-finger</keyword>
<evidence type="ECO:0000256" key="7">
    <source>
        <dbReference type="ARBA" id="ARBA00023015"/>
    </source>
</evidence>
<comment type="caution">
    <text evidence="14">The sequence shown here is derived from an EMBL/GenBank/DDBJ whole genome shotgun (WGS) entry which is preliminary data.</text>
</comment>
<feature type="region of interest" description="Disordered" evidence="12">
    <location>
        <begin position="167"/>
        <end position="214"/>
    </location>
</feature>
<comment type="similarity">
    <text evidence="2">Belongs to the GLI C2H2-type zinc-finger protein family.</text>
</comment>
<keyword evidence="7" id="KW-0805">Transcription regulation</keyword>
<dbReference type="PROSITE" id="PS50157">
    <property type="entry name" value="ZINC_FINGER_C2H2_2"/>
    <property type="match status" value="6"/>
</dbReference>
<keyword evidence="15" id="KW-1185">Reference proteome</keyword>
<keyword evidence="8" id="KW-0238">DNA-binding</keyword>
<evidence type="ECO:0000256" key="11">
    <source>
        <dbReference type="PROSITE-ProRule" id="PRU00042"/>
    </source>
</evidence>
<name>A0A9P5YZA5_9AGAR</name>
<keyword evidence="4" id="KW-0677">Repeat</keyword>
<accession>A0A9P5YZA5</accession>
<feature type="compositionally biased region" description="Low complexity" evidence="12">
    <location>
        <begin position="252"/>
        <end position="269"/>
    </location>
</feature>
<reference evidence="14" key="1">
    <citation type="submission" date="2020-11" db="EMBL/GenBank/DDBJ databases">
        <authorList>
            <consortium name="DOE Joint Genome Institute"/>
            <person name="Ahrendt S."/>
            <person name="Riley R."/>
            <person name="Andreopoulos W."/>
            <person name="Labutti K."/>
            <person name="Pangilinan J."/>
            <person name="Ruiz-Duenas F.J."/>
            <person name="Barrasa J.M."/>
            <person name="Sanchez-Garcia M."/>
            <person name="Camarero S."/>
            <person name="Miyauchi S."/>
            <person name="Serrano A."/>
            <person name="Linde D."/>
            <person name="Babiker R."/>
            <person name="Drula E."/>
            <person name="Ayuso-Fernandez I."/>
            <person name="Pacheco R."/>
            <person name="Padilla G."/>
            <person name="Ferreira P."/>
            <person name="Barriuso J."/>
            <person name="Kellner H."/>
            <person name="Castanera R."/>
            <person name="Alfaro M."/>
            <person name="Ramirez L."/>
            <person name="Pisabarro A.G."/>
            <person name="Kuo A."/>
            <person name="Tritt A."/>
            <person name="Lipzen A."/>
            <person name="He G."/>
            <person name="Yan M."/>
            <person name="Ng V."/>
            <person name="Cullen D."/>
            <person name="Martin F."/>
            <person name="Rosso M.-N."/>
            <person name="Henrissat B."/>
            <person name="Hibbett D."/>
            <person name="Martinez A.T."/>
            <person name="Grigoriev I.V."/>
        </authorList>
    </citation>
    <scope>NUCLEOTIDE SEQUENCE</scope>
    <source>
        <strain evidence="14">CIRM-BRFM 674</strain>
    </source>
</reference>
<feature type="domain" description="C2H2-type" evidence="13">
    <location>
        <begin position="520"/>
        <end position="553"/>
    </location>
</feature>
<dbReference type="FunFam" id="3.30.160.60:FF:000125">
    <property type="entry name" value="Putative zinc finger protein 143"/>
    <property type="match status" value="1"/>
</dbReference>
<feature type="compositionally biased region" description="Basic residues" evidence="12">
    <location>
        <begin position="382"/>
        <end position="401"/>
    </location>
</feature>
<feature type="compositionally biased region" description="Polar residues" evidence="12">
    <location>
        <begin position="416"/>
        <end position="442"/>
    </location>
</feature>